<gene>
    <name evidence="3" type="ORF">METZ01_LOCUS453862</name>
</gene>
<reference evidence="3" key="1">
    <citation type="submission" date="2018-05" db="EMBL/GenBank/DDBJ databases">
        <authorList>
            <person name="Lanie J.A."/>
            <person name="Ng W.-L."/>
            <person name="Kazmierczak K.M."/>
            <person name="Andrzejewski T.M."/>
            <person name="Davidsen T.M."/>
            <person name="Wayne K.J."/>
            <person name="Tettelin H."/>
            <person name="Glass J.I."/>
            <person name="Rusch D."/>
            <person name="Podicherti R."/>
            <person name="Tsui H.-C.T."/>
            <person name="Winkler M.E."/>
        </authorList>
    </citation>
    <scope>NUCLEOTIDE SEQUENCE</scope>
</reference>
<dbReference type="InterPro" id="IPR036812">
    <property type="entry name" value="NAD(P)_OxRdtase_dom_sf"/>
</dbReference>
<dbReference type="InterPro" id="IPR020471">
    <property type="entry name" value="AKR"/>
</dbReference>
<dbReference type="InterPro" id="IPR023210">
    <property type="entry name" value="NADP_OxRdtase_dom"/>
</dbReference>
<dbReference type="Pfam" id="PF00248">
    <property type="entry name" value="Aldo_ket_red"/>
    <property type="match status" value="1"/>
</dbReference>
<evidence type="ECO:0000313" key="3">
    <source>
        <dbReference type="EMBL" id="SVE01008.1"/>
    </source>
</evidence>
<name>A0A383A232_9ZZZZ</name>
<dbReference type="GO" id="GO:0016491">
    <property type="term" value="F:oxidoreductase activity"/>
    <property type="evidence" value="ECO:0007669"/>
    <property type="project" value="UniProtKB-KW"/>
</dbReference>
<dbReference type="SUPFAM" id="SSF51430">
    <property type="entry name" value="NAD(P)-linked oxidoreductase"/>
    <property type="match status" value="1"/>
</dbReference>
<dbReference type="InterPro" id="IPR050523">
    <property type="entry name" value="AKR_Detox_Biosynth"/>
</dbReference>
<keyword evidence="1" id="KW-0560">Oxidoreductase</keyword>
<evidence type="ECO:0000256" key="1">
    <source>
        <dbReference type="ARBA" id="ARBA00023002"/>
    </source>
</evidence>
<organism evidence="3">
    <name type="scientific">marine metagenome</name>
    <dbReference type="NCBI Taxonomy" id="408172"/>
    <lineage>
        <taxon>unclassified sequences</taxon>
        <taxon>metagenomes</taxon>
        <taxon>ecological metagenomes</taxon>
    </lineage>
</organism>
<dbReference type="EMBL" id="UINC01187999">
    <property type="protein sequence ID" value="SVE01008.1"/>
    <property type="molecule type" value="Genomic_DNA"/>
</dbReference>
<evidence type="ECO:0000259" key="2">
    <source>
        <dbReference type="Pfam" id="PF00248"/>
    </source>
</evidence>
<dbReference type="PRINTS" id="PR00069">
    <property type="entry name" value="ALDKETRDTASE"/>
</dbReference>
<protein>
    <recommendedName>
        <fullName evidence="2">NADP-dependent oxidoreductase domain-containing protein</fullName>
    </recommendedName>
</protein>
<dbReference type="PANTHER" id="PTHR43364:SF4">
    <property type="entry name" value="NAD(P)-LINKED OXIDOREDUCTASE SUPERFAMILY PROTEIN"/>
    <property type="match status" value="1"/>
</dbReference>
<sequence length="235" mass="26936">MEYRHLGRTGLKVSEVCLGTMTFGTNDWGIDENRSREIFNLAVEAGINFFDTANSYADGRSEQILGQLIKEKGSRDKLVVATKVFNPIGSDINDSGTSRWHIISEIENSLKRLQTDYIDLYQVHHVDRETPTEERLRALDDLIHQGKVRYIGCSNEYAWRLCDALWISETKNFARYESLQPKYNLLTRDIEEEILPLCKEKEIGVVVWGPLAAGYLTGKYKPNQSPPKDSRLNYT</sequence>
<feature type="domain" description="NADP-dependent oxidoreductase" evidence="2">
    <location>
        <begin position="16"/>
        <end position="229"/>
    </location>
</feature>
<dbReference type="FunFam" id="3.20.20.100:FF:000004">
    <property type="entry name" value="Oxidoreductase, aldo/keto reductase"/>
    <property type="match status" value="1"/>
</dbReference>
<proteinExistence type="predicted"/>
<dbReference type="AlphaFoldDB" id="A0A383A232"/>
<dbReference type="Gene3D" id="3.20.20.100">
    <property type="entry name" value="NADP-dependent oxidoreductase domain"/>
    <property type="match status" value="1"/>
</dbReference>
<accession>A0A383A232</accession>
<feature type="non-terminal residue" evidence="3">
    <location>
        <position position="235"/>
    </location>
</feature>
<dbReference type="GO" id="GO:0005829">
    <property type="term" value="C:cytosol"/>
    <property type="evidence" value="ECO:0007669"/>
    <property type="project" value="TreeGrafter"/>
</dbReference>
<dbReference type="PANTHER" id="PTHR43364">
    <property type="entry name" value="NADH-SPECIFIC METHYLGLYOXAL REDUCTASE-RELATED"/>
    <property type="match status" value="1"/>
</dbReference>